<dbReference type="PANTHER" id="PTHR31394">
    <property type="entry name" value="TRANSMEMBRANE PROTEIN 199"/>
    <property type="match status" value="1"/>
</dbReference>
<proteinExistence type="predicted"/>
<dbReference type="Proteomes" id="UP001174909">
    <property type="component" value="Unassembled WGS sequence"/>
</dbReference>
<dbReference type="GO" id="GO:0003723">
    <property type="term" value="F:RNA binding"/>
    <property type="evidence" value="ECO:0007669"/>
    <property type="project" value="UniProtKB-UniRule"/>
</dbReference>
<dbReference type="GO" id="GO:0005789">
    <property type="term" value="C:endoplasmic reticulum membrane"/>
    <property type="evidence" value="ECO:0007669"/>
    <property type="project" value="UniProtKB-SubCell"/>
</dbReference>
<keyword evidence="5 7" id="KW-0472">Membrane</keyword>
<keyword evidence="4 7" id="KW-1133">Transmembrane helix</keyword>
<keyword evidence="10" id="KW-1185">Reference proteome</keyword>
<dbReference type="SUPFAM" id="SSF54791">
    <property type="entry name" value="Eukaryotic type KH-domain (KH-domain type I)"/>
    <property type="match status" value="1"/>
</dbReference>
<evidence type="ECO:0000313" key="10">
    <source>
        <dbReference type="Proteomes" id="UP001174909"/>
    </source>
</evidence>
<dbReference type="GO" id="GO:0005739">
    <property type="term" value="C:mitochondrion"/>
    <property type="evidence" value="ECO:0007669"/>
    <property type="project" value="UniProtKB-ARBA"/>
</dbReference>
<dbReference type="SMART" id="SM00333">
    <property type="entry name" value="TUDOR"/>
    <property type="match status" value="1"/>
</dbReference>
<dbReference type="CDD" id="cd20379">
    <property type="entry name" value="Tudor_dTUD-like"/>
    <property type="match status" value="1"/>
</dbReference>
<dbReference type="InterPro" id="IPR004087">
    <property type="entry name" value="KH_dom"/>
</dbReference>
<evidence type="ECO:0000256" key="2">
    <source>
        <dbReference type="ARBA" id="ARBA00022692"/>
    </source>
</evidence>
<dbReference type="Pfam" id="PF00567">
    <property type="entry name" value="TUDOR"/>
    <property type="match status" value="1"/>
</dbReference>
<evidence type="ECO:0000256" key="1">
    <source>
        <dbReference type="ARBA" id="ARBA00004477"/>
    </source>
</evidence>
<sequence>MGEDKYTHSSFTLLQTTEQIRAVVDYVLRQPESDVPVQLRRDLVLWRDGDEGERKSRAPSADNNVEEISSTISFELIKRAHKQLEKTPLENGHVYLHDLVSGSRLVLPSLLPPPRNPELVKRLERIKRKQEQKEYDKMVSNVDNSKQLLEQATLGLEVQATSRQLWTVVNFIVTVVGAFMFAFCAAGAVGYSLPTCVFSGLFVGVLVFIADLYFLVKLSNTNTLSSGSGMVRPQLRRLLLLGVPALALAGILGGLATWLWGRRRRRRLTLGRLRTVSREVDATALSDGERSPATKLRASAEEFYPSLNRLPPPPALCAPSEVLPAATVDKLGPPPKAERSSLAAQVHPALQPHPHLLKGAWIPPSEQQQSRPPAKMRGRPGHAVYHTVDQPTSLQDPLSTTVSTTTTAEQVDSVLAPKSSAESLSNGIPLSSSGTTMLSEYSGEAPLKSDDSGILVQGRKYPLASSDVQSETFSEVESFGSAEDISSSRQIPVHEESNIAHSLLLANTEKTLGLGIITKAAVGAGRSATAASGGGISASVSAPSLGVVKQQSSPPPQASLSMSSRDIDSPLLRLDSFKNRVKVTIQLPRDSVGRFIGKQGRNIKTLMADSNTHVYGSATEVELALKQISIKFPEIDIPGSIDDISTVSATPLGSLSPLFANLEEGINWEVQLRQLPLPKTSPFYAMVSYIESLNRLWVFPYDSSRKLDDLHQSMSFFYAYASSMGLQRANEGDGGMVGRFCAAKVSDIHWLRAHVTKIGDDSKSYELQLVDYGSTVVLPPSSIRPLKKDYAIMEMQAFPCELVNVVPNETRVQQWFIASRSS</sequence>
<feature type="transmembrane region" description="Helical" evidence="7">
    <location>
        <begin position="168"/>
        <end position="191"/>
    </location>
</feature>
<organism evidence="9 10">
    <name type="scientific">Geodia barretti</name>
    <name type="common">Barrett's horny sponge</name>
    <dbReference type="NCBI Taxonomy" id="519541"/>
    <lineage>
        <taxon>Eukaryota</taxon>
        <taxon>Metazoa</taxon>
        <taxon>Porifera</taxon>
        <taxon>Demospongiae</taxon>
        <taxon>Heteroscleromorpha</taxon>
        <taxon>Tetractinellida</taxon>
        <taxon>Astrophorina</taxon>
        <taxon>Geodiidae</taxon>
        <taxon>Geodia</taxon>
    </lineage>
</organism>
<dbReference type="InterPro" id="IPR036612">
    <property type="entry name" value="KH_dom_type_1_sf"/>
</dbReference>
<feature type="transmembrane region" description="Helical" evidence="7">
    <location>
        <begin position="197"/>
        <end position="216"/>
    </location>
</feature>
<feature type="transmembrane region" description="Helical" evidence="7">
    <location>
        <begin position="237"/>
        <end position="260"/>
    </location>
</feature>
<keyword evidence="2 7" id="KW-0812">Transmembrane</keyword>
<dbReference type="GO" id="GO:0070072">
    <property type="term" value="P:vacuolar proton-transporting V-type ATPase complex assembly"/>
    <property type="evidence" value="ECO:0007669"/>
    <property type="project" value="InterPro"/>
</dbReference>
<keyword evidence="6" id="KW-0694">RNA-binding</keyword>
<dbReference type="SUPFAM" id="SSF63748">
    <property type="entry name" value="Tudor/PWWP/MBT"/>
    <property type="match status" value="1"/>
</dbReference>
<feature type="domain" description="Tudor" evidence="8">
    <location>
        <begin position="734"/>
        <end position="793"/>
    </location>
</feature>
<dbReference type="Gene3D" id="2.30.30.140">
    <property type="match status" value="1"/>
</dbReference>
<evidence type="ECO:0000256" key="7">
    <source>
        <dbReference type="SAM" id="Phobius"/>
    </source>
</evidence>
<dbReference type="EMBL" id="CASHTH010004235">
    <property type="protein sequence ID" value="CAI8055031.1"/>
    <property type="molecule type" value="Genomic_DNA"/>
</dbReference>
<evidence type="ECO:0000313" key="9">
    <source>
        <dbReference type="EMBL" id="CAI8055031.1"/>
    </source>
</evidence>
<dbReference type="PANTHER" id="PTHR31394:SF1">
    <property type="entry name" value="TRANSMEMBRANE PROTEIN 199"/>
    <property type="match status" value="1"/>
</dbReference>
<dbReference type="InterPro" id="IPR021013">
    <property type="entry name" value="ATPase_Vma12"/>
</dbReference>
<evidence type="ECO:0000256" key="6">
    <source>
        <dbReference type="PROSITE-ProRule" id="PRU00117"/>
    </source>
</evidence>
<reference evidence="9" key="1">
    <citation type="submission" date="2023-03" db="EMBL/GenBank/DDBJ databases">
        <authorList>
            <person name="Steffen K."/>
            <person name="Cardenas P."/>
        </authorList>
    </citation>
    <scope>NUCLEOTIDE SEQUENCE</scope>
</reference>
<dbReference type="Gene3D" id="3.30.1370.10">
    <property type="entry name" value="K Homology domain, type 1"/>
    <property type="match status" value="1"/>
</dbReference>
<evidence type="ECO:0000256" key="3">
    <source>
        <dbReference type="ARBA" id="ARBA00022824"/>
    </source>
</evidence>
<evidence type="ECO:0000256" key="4">
    <source>
        <dbReference type="ARBA" id="ARBA00022989"/>
    </source>
</evidence>
<dbReference type="PROSITE" id="PS50084">
    <property type="entry name" value="KH_TYPE_1"/>
    <property type="match status" value="1"/>
</dbReference>
<gene>
    <name evidence="9" type="ORF">GBAR_LOCUS30031</name>
</gene>
<dbReference type="InterPro" id="IPR004088">
    <property type="entry name" value="KH_dom_type_1"/>
</dbReference>
<dbReference type="AlphaFoldDB" id="A0AA35XJR3"/>
<comment type="caution">
    <text evidence="9">The sequence shown here is derived from an EMBL/GenBank/DDBJ whole genome shotgun (WGS) entry which is preliminary data.</text>
</comment>
<dbReference type="Pfam" id="PF00013">
    <property type="entry name" value="KH_1"/>
    <property type="match status" value="1"/>
</dbReference>
<protein>
    <submittedName>
        <fullName evidence="9">Transmembrane protein 199</fullName>
    </submittedName>
</protein>
<dbReference type="InterPro" id="IPR002999">
    <property type="entry name" value="Tudor"/>
</dbReference>
<keyword evidence="3" id="KW-0256">Endoplasmic reticulum</keyword>
<dbReference type="PROSITE" id="PS50304">
    <property type="entry name" value="TUDOR"/>
    <property type="match status" value="1"/>
</dbReference>
<evidence type="ECO:0000256" key="5">
    <source>
        <dbReference type="ARBA" id="ARBA00023136"/>
    </source>
</evidence>
<evidence type="ECO:0000259" key="8">
    <source>
        <dbReference type="PROSITE" id="PS50304"/>
    </source>
</evidence>
<accession>A0AA35XJR3</accession>
<dbReference type="Pfam" id="PF11712">
    <property type="entry name" value="Vma12"/>
    <property type="match status" value="1"/>
</dbReference>
<dbReference type="SMART" id="SM00322">
    <property type="entry name" value="KH"/>
    <property type="match status" value="1"/>
</dbReference>
<comment type="subcellular location">
    <subcellularLocation>
        <location evidence="1">Endoplasmic reticulum membrane</location>
        <topology evidence="1">Multi-pass membrane protein</topology>
    </subcellularLocation>
</comment>
<name>A0AA35XJR3_GEOBA</name>